<dbReference type="InterPro" id="IPR011701">
    <property type="entry name" value="MFS"/>
</dbReference>
<feature type="transmembrane region" description="Helical" evidence="7">
    <location>
        <begin position="162"/>
        <end position="183"/>
    </location>
</feature>
<accession>A0A0G1VHI2</accession>
<comment type="caution">
    <text evidence="8">The sequence shown here is derived from an EMBL/GenBank/DDBJ whole genome shotgun (WGS) entry which is preliminary data.</text>
</comment>
<evidence type="ECO:0000313" key="9">
    <source>
        <dbReference type="Proteomes" id="UP000034119"/>
    </source>
</evidence>
<keyword evidence="6 7" id="KW-0472">Membrane</keyword>
<feature type="transmembrane region" description="Helical" evidence="7">
    <location>
        <begin position="218"/>
        <end position="240"/>
    </location>
</feature>
<dbReference type="GO" id="GO:0022857">
    <property type="term" value="F:transmembrane transporter activity"/>
    <property type="evidence" value="ECO:0007669"/>
    <property type="project" value="InterPro"/>
</dbReference>
<organism evidence="8 9">
    <name type="scientific">candidate division CPR1 bacterium GW2011_GWC1_49_13</name>
    <dbReference type="NCBI Taxonomy" id="1618342"/>
    <lineage>
        <taxon>Bacteria</taxon>
        <taxon>candidate division CPR1</taxon>
    </lineage>
</organism>
<evidence type="ECO:0000256" key="7">
    <source>
        <dbReference type="SAM" id="Phobius"/>
    </source>
</evidence>
<keyword evidence="4 7" id="KW-0812">Transmembrane</keyword>
<dbReference type="Pfam" id="PF07690">
    <property type="entry name" value="MFS_1"/>
    <property type="match status" value="1"/>
</dbReference>
<evidence type="ECO:0000313" key="8">
    <source>
        <dbReference type="EMBL" id="KKW05916.1"/>
    </source>
</evidence>
<dbReference type="PANTHER" id="PTHR43266:SF2">
    <property type="entry name" value="MAJOR FACILITATOR SUPERFAMILY (MFS) PROFILE DOMAIN-CONTAINING PROTEIN"/>
    <property type="match status" value="1"/>
</dbReference>
<dbReference type="Proteomes" id="UP000034119">
    <property type="component" value="Unassembled WGS sequence"/>
</dbReference>
<keyword evidence="2" id="KW-0813">Transport</keyword>
<feature type="transmembrane region" description="Helical" evidence="7">
    <location>
        <begin position="383"/>
        <end position="404"/>
    </location>
</feature>
<evidence type="ECO:0000256" key="2">
    <source>
        <dbReference type="ARBA" id="ARBA00022448"/>
    </source>
</evidence>
<dbReference type="GO" id="GO:0005886">
    <property type="term" value="C:plasma membrane"/>
    <property type="evidence" value="ECO:0007669"/>
    <property type="project" value="UniProtKB-SubCell"/>
</dbReference>
<feature type="transmembrane region" description="Helical" evidence="7">
    <location>
        <begin position="14"/>
        <end position="32"/>
    </location>
</feature>
<feature type="transmembrane region" description="Helical" evidence="7">
    <location>
        <begin position="252"/>
        <end position="271"/>
    </location>
</feature>
<name>A0A0G1VHI2_9BACT</name>
<evidence type="ECO:0000256" key="1">
    <source>
        <dbReference type="ARBA" id="ARBA00004651"/>
    </source>
</evidence>
<dbReference type="EMBL" id="LCPW01000006">
    <property type="protein sequence ID" value="KKW05916.1"/>
    <property type="molecule type" value="Genomic_DNA"/>
</dbReference>
<dbReference type="STRING" id="1618342.UY40_C0006G0010"/>
<dbReference type="SUPFAM" id="SSF103473">
    <property type="entry name" value="MFS general substrate transporter"/>
    <property type="match status" value="1"/>
</dbReference>
<evidence type="ECO:0000256" key="6">
    <source>
        <dbReference type="ARBA" id="ARBA00023136"/>
    </source>
</evidence>
<reference evidence="8 9" key="1">
    <citation type="journal article" date="2015" name="Nature">
        <title>rRNA introns, odd ribosomes, and small enigmatic genomes across a large radiation of phyla.</title>
        <authorList>
            <person name="Brown C.T."/>
            <person name="Hug L.A."/>
            <person name="Thomas B.C."/>
            <person name="Sharon I."/>
            <person name="Castelle C.J."/>
            <person name="Singh A."/>
            <person name="Wilkins M.J."/>
            <person name="Williams K.H."/>
            <person name="Banfield J.F."/>
        </authorList>
    </citation>
    <scope>NUCLEOTIDE SEQUENCE [LARGE SCALE GENOMIC DNA]</scope>
</reference>
<dbReference type="InterPro" id="IPR036259">
    <property type="entry name" value="MFS_trans_sf"/>
</dbReference>
<keyword evidence="5 7" id="KW-1133">Transmembrane helix</keyword>
<proteinExistence type="predicted"/>
<feature type="transmembrane region" description="Helical" evidence="7">
    <location>
        <begin position="132"/>
        <end position="156"/>
    </location>
</feature>
<evidence type="ECO:0000256" key="3">
    <source>
        <dbReference type="ARBA" id="ARBA00022475"/>
    </source>
</evidence>
<sequence>MLSRNFWLLFANRALTRFAYHLTTFALIIWVFELTRLNIAVSLWFVVFFFASFFTAFLSGVAADLYDRRRIMVLANLAWAGGALLLIPVKESFGGLLAVSFLIQALDEFFYPAQTASLPQLVRSEDLIQANAWLSGVTYAVNFFGYLLAGILLRFWGFEGTFILAAGSVALGGMVTLALPPLMPNGEKHPTLRQFLGKIRGHLQEQVHYLSANRNITATALILSVVVSGAAAAGSIAPGFAEQVLKIQARDLSFVAILPLCLGFLVAAYTLSRSGKFFSVWGGFVGLGAILILLSFSPALRVLVADHVGRPQAFEQVPLFSLAVAFLTFWAGAFAATATIPVVTSLQRLVPAQNLGRTIAAMGMLSAILSTVFSLTFGVAADLFTPAVPVFIVGGLQVLAGIWARAKVVIK</sequence>
<feature type="transmembrane region" description="Helical" evidence="7">
    <location>
        <begin position="38"/>
        <end position="59"/>
    </location>
</feature>
<keyword evidence="3" id="KW-1003">Cell membrane</keyword>
<feature type="transmembrane region" description="Helical" evidence="7">
    <location>
        <begin position="355"/>
        <end position="377"/>
    </location>
</feature>
<evidence type="ECO:0000256" key="5">
    <source>
        <dbReference type="ARBA" id="ARBA00022989"/>
    </source>
</evidence>
<protein>
    <submittedName>
        <fullName evidence="8">Glucose-dependent multidrug resistance protein (Multidrug-efflux transporter)</fullName>
    </submittedName>
</protein>
<dbReference type="CDD" id="cd06173">
    <property type="entry name" value="MFS_MefA_like"/>
    <property type="match status" value="1"/>
</dbReference>
<dbReference type="PANTHER" id="PTHR43266">
    <property type="entry name" value="MACROLIDE-EFFLUX PROTEIN"/>
    <property type="match status" value="1"/>
</dbReference>
<comment type="subcellular location">
    <subcellularLocation>
        <location evidence="1">Cell membrane</location>
        <topology evidence="1">Multi-pass membrane protein</topology>
    </subcellularLocation>
</comment>
<gene>
    <name evidence="8" type="ORF">UY40_C0006G0010</name>
</gene>
<evidence type="ECO:0000256" key="4">
    <source>
        <dbReference type="ARBA" id="ARBA00022692"/>
    </source>
</evidence>
<dbReference type="AlphaFoldDB" id="A0A0G1VHI2"/>
<feature type="transmembrane region" description="Helical" evidence="7">
    <location>
        <begin position="278"/>
        <end position="299"/>
    </location>
</feature>
<dbReference type="Gene3D" id="1.20.1250.20">
    <property type="entry name" value="MFS general substrate transporter like domains"/>
    <property type="match status" value="1"/>
</dbReference>
<feature type="transmembrane region" description="Helical" evidence="7">
    <location>
        <begin position="319"/>
        <end position="343"/>
    </location>
</feature>